<keyword evidence="3 7" id="KW-0378">Hydrolase</keyword>
<keyword evidence="8" id="KW-1185">Reference proteome</keyword>
<dbReference type="InterPro" id="IPR017850">
    <property type="entry name" value="Alkaline_phosphatase_core_sf"/>
</dbReference>
<comment type="similarity">
    <text evidence="1">Belongs to the sulfatase family.</text>
</comment>
<dbReference type="SUPFAM" id="SSF53649">
    <property type="entry name" value="Alkaline phosphatase-like"/>
    <property type="match status" value="1"/>
</dbReference>
<dbReference type="PROSITE" id="PS00149">
    <property type="entry name" value="SULFATASE_2"/>
    <property type="match status" value="1"/>
</dbReference>
<organism evidence="7 8">
    <name type="scientific">Pelagicoccus mobilis</name>
    <dbReference type="NCBI Taxonomy" id="415221"/>
    <lineage>
        <taxon>Bacteria</taxon>
        <taxon>Pseudomonadati</taxon>
        <taxon>Verrucomicrobiota</taxon>
        <taxon>Opitutia</taxon>
        <taxon>Puniceicoccales</taxon>
        <taxon>Pelagicoccaceae</taxon>
        <taxon>Pelagicoccus</taxon>
    </lineage>
</organism>
<dbReference type="GO" id="GO:0046872">
    <property type="term" value="F:metal ion binding"/>
    <property type="evidence" value="ECO:0007669"/>
    <property type="project" value="UniProtKB-KW"/>
</dbReference>
<dbReference type="Pfam" id="PF00884">
    <property type="entry name" value="Sulfatase"/>
    <property type="match status" value="1"/>
</dbReference>
<dbReference type="Proteomes" id="UP000617628">
    <property type="component" value="Unassembled WGS sequence"/>
</dbReference>
<dbReference type="PANTHER" id="PTHR42693:SF53">
    <property type="entry name" value="ENDO-4-O-SULFATASE"/>
    <property type="match status" value="1"/>
</dbReference>
<reference evidence="7" key="1">
    <citation type="submission" date="2021-01" db="EMBL/GenBank/DDBJ databases">
        <title>Modified the classification status of verrucomicrobia.</title>
        <authorList>
            <person name="Feng X."/>
        </authorList>
    </citation>
    <scope>NUCLEOTIDE SEQUENCE</scope>
    <source>
        <strain evidence="7">KCTC 13126</strain>
    </source>
</reference>
<feature type="chain" id="PRO_5036975576" evidence="5">
    <location>
        <begin position="20"/>
        <end position="458"/>
    </location>
</feature>
<evidence type="ECO:0000313" key="7">
    <source>
        <dbReference type="EMBL" id="MBK1875864.1"/>
    </source>
</evidence>
<dbReference type="Gene3D" id="3.40.720.10">
    <property type="entry name" value="Alkaline Phosphatase, subunit A"/>
    <property type="match status" value="1"/>
</dbReference>
<comment type="caution">
    <text evidence="7">The sequence shown here is derived from an EMBL/GenBank/DDBJ whole genome shotgun (WGS) entry which is preliminary data.</text>
</comment>
<feature type="signal peptide" evidence="5">
    <location>
        <begin position="1"/>
        <end position="19"/>
    </location>
</feature>
<dbReference type="PROSITE" id="PS00523">
    <property type="entry name" value="SULFATASE_1"/>
    <property type="match status" value="1"/>
</dbReference>
<evidence type="ECO:0000313" key="8">
    <source>
        <dbReference type="Proteomes" id="UP000617628"/>
    </source>
</evidence>
<keyword evidence="5" id="KW-0732">Signal</keyword>
<evidence type="ECO:0000256" key="4">
    <source>
        <dbReference type="ARBA" id="ARBA00022837"/>
    </source>
</evidence>
<protein>
    <submittedName>
        <fullName evidence="7">Sulfatase-like hydrolase/transferase</fullName>
    </submittedName>
</protein>
<evidence type="ECO:0000256" key="2">
    <source>
        <dbReference type="ARBA" id="ARBA00022723"/>
    </source>
</evidence>
<keyword evidence="4" id="KW-0106">Calcium</keyword>
<sequence length="458" mass="51488">MKYALSLILSLLASALLSAKLPNLVVILTDDQGYHDVGFNGCKDIPTPHIDSIAANGVRFTNGYVSYPVCGPSRAGLLTGRYQDRFGFTTNPTIDPSVPHAGIPLEEKNIAEHLAPAGYKSAIIGKWHMGSHPQNHPLARGFDEFFGFLSGGHNYFPENYVLEDLSEVKKKWDWYRTRLIRNRERVDETEYLTDALSREAVDFINRQADDESPYFLYLAYNAPHTPLQASEKYLSRFEHIKDKRRRTYAAMVSSVDDGVRDVLAALEQNGMTEDTIIFFLSDNGGASNNTADNAPFRGYKGTMWEGGLRVPFAMQWKGTVPAGIDFDEPIISLDILPTIAGYAGVEATEGKPFDGVNLVPFVNSEKEGAPHQSLKWRVFTNGDFAIRRGDIKLLSETKDKIDSELFDLSEDLAEESPISGKKRKKALQKEWKAWERELKPLAFPTLADVWWTEEKRKK</sequence>
<dbReference type="GO" id="GO:0004065">
    <property type="term" value="F:arylsulfatase activity"/>
    <property type="evidence" value="ECO:0007669"/>
    <property type="project" value="TreeGrafter"/>
</dbReference>
<dbReference type="RefSeq" id="WP_200354079.1">
    <property type="nucleotide sequence ID" value="NZ_JAENIL010000004.1"/>
</dbReference>
<evidence type="ECO:0000256" key="5">
    <source>
        <dbReference type="SAM" id="SignalP"/>
    </source>
</evidence>
<evidence type="ECO:0000256" key="1">
    <source>
        <dbReference type="ARBA" id="ARBA00008779"/>
    </source>
</evidence>
<dbReference type="InterPro" id="IPR024607">
    <property type="entry name" value="Sulfatase_CS"/>
</dbReference>
<dbReference type="Gene3D" id="3.30.1120.10">
    <property type="match status" value="1"/>
</dbReference>
<dbReference type="PANTHER" id="PTHR42693">
    <property type="entry name" value="ARYLSULFATASE FAMILY MEMBER"/>
    <property type="match status" value="1"/>
</dbReference>
<feature type="domain" description="Sulfatase N-terminal" evidence="6">
    <location>
        <begin position="22"/>
        <end position="345"/>
    </location>
</feature>
<keyword evidence="2" id="KW-0479">Metal-binding</keyword>
<evidence type="ECO:0000256" key="3">
    <source>
        <dbReference type="ARBA" id="ARBA00022801"/>
    </source>
</evidence>
<dbReference type="EMBL" id="JAENIL010000004">
    <property type="protein sequence ID" value="MBK1875864.1"/>
    <property type="molecule type" value="Genomic_DNA"/>
</dbReference>
<gene>
    <name evidence="7" type="ORF">JIN87_03230</name>
</gene>
<dbReference type="InterPro" id="IPR050738">
    <property type="entry name" value="Sulfatase"/>
</dbReference>
<evidence type="ECO:0000259" key="6">
    <source>
        <dbReference type="Pfam" id="PF00884"/>
    </source>
</evidence>
<dbReference type="InterPro" id="IPR000917">
    <property type="entry name" value="Sulfatase_N"/>
</dbReference>
<name>A0A934RVE6_9BACT</name>
<dbReference type="AlphaFoldDB" id="A0A934RVE6"/>
<proteinExistence type="inferred from homology"/>
<accession>A0A934RVE6</accession>